<accession>A0ABS5NZI7</accession>
<organism evidence="2 3">
    <name type="scientific">Cytobacillus citreus</name>
    <dbReference type="NCBI Taxonomy" id="2833586"/>
    <lineage>
        <taxon>Bacteria</taxon>
        <taxon>Bacillati</taxon>
        <taxon>Bacillota</taxon>
        <taxon>Bacilli</taxon>
        <taxon>Bacillales</taxon>
        <taxon>Bacillaceae</taxon>
        <taxon>Cytobacillus</taxon>
    </lineage>
</organism>
<dbReference type="Proteomes" id="UP000681027">
    <property type="component" value="Unassembled WGS sequence"/>
</dbReference>
<evidence type="ECO:0008006" key="4">
    <source>
        <dbReference type="Google" id="ProtNLM"/>
    </source>
</evidence>
<feature type="transmembrane region" description="Helical" evidence="1">
    <location>
        <begin position="12"/>
        <end position="33"/>
    </location>
</feature>
<keyword evidence="3" id="KW-1185">Reference proteome</keyword>
<protein>
    <recommendedName>
        <fullName evidence="4">Methyl-accepting chemotaxis protein</fullName>
    </recommendedName>
</protein>
<comment type="caution">
    <text evidence="2">The sequence shown here is derived from an EMBL/GenBank/DDBJ whole genome shotgun (WGS) entry which is preliminary data.</text>
</comment>
<proteinExistence type="predicted"/>
<gene>
    <name evidence="2" type="ORF">KHA94_24535</name>
</gene>
<reference evidence="2 3" key="1">
    <citation type="submission" date="2021-05" db="EMBL/GenBank/DDBJ databases">
        <title>Novel Bacillus species.</title>
        <authorList>
            <person name="Liu G."/>
        </authorList>
    </citation>
    <scope>NUCLEOTIDE SEQUENCE [LARGE SCALE GENOMIC DNA]</scope>
    <source>
        <strain evidence="2 3">FJAT-49705</strain>
    </source>
</reference>
<evidence type="ECO:0000313" key="3">
    <source>
        <dbReference type="Proteomes" id="UP000681027"/>
    </source>
</evidence>
<evidence type="ECO:0000256" key="1">
    <source>
        <dbReference type="SAM" id="Phobius"/>
    </source>
</evidence>
<evidence type="ECO:0000313" key="2">
    <source>
        <dbReference type="EMBL" id="MBS4193255.1"/>
    </source>
</evidence>
<dbReference type="EMBL" id="JAGYPM010000010">
    <property type="protein sequence ID" value="MBS4193255.1"/>
    <property type="molecule type" value="Genomic_DNA"/>
</dbReference>
<sequence length="55" mass="6012">MKIVKNDFLRNKIVTMTVFVFITMAVILVASAINNIANLVQAMSDLQESAARGSL</sequence>
<keyword evidence="1" id="KW-0472">Membrane</keyword>
<keyword evidence="1" id="KW-1133">Transmembrane helix</keyword>
<name>A0ABS5NZI7_9BACI</name>
<dbReference type="RefSeq" id="WP_213104694.1">
    <property type="nucleotide sequence ID" value="NZ_JAGYPM010000010.1"/>
</dbReference>
<keyword evidence="1" id="KW-0812">Transmembrane</keyword>